<dbReference type="STRING" id="1619308.B5808_04390"/>
<dbReference type="Pfam" id="PF01547">
    <property type="entry name" value="SBP_bac_1"/>
    <property type="match status" value="1"/>
</dbReference>
<evidence type="ECO:0008006" key="5">
    <source>
        <dbReference type="Google" id="ProtNLM"/>
    </source>
</evidence>
<accession>A0A1X9LV79</accession>
<protein>
    <recommendedName>
        <fullName evidence="5">ABC transporter substrate-binding protein</fullName>
    </recommendedName>
</protein>
<comment type="similarity">
    <text evidence="1">Belongs to the bacterial solute-binding protein 1 family.</text>
</comment>
<dbReference type="AlphaFoldDB" id="A0A1X9LV79"/>
<evidence type="ECO:0000313" key="4">
    <source>
        <dbReference type="Proteomes" id="UP000192775"/>
    </source>
</evidence>
<organism evidence="3 4">
    <name type="scientific">Cnuibacter physcomitrellae</name>
    <dbReference type="NCBI Taxonomy" id="1619308"/>
    <lineage>
        <taxon>Bacteria</taxon>
        <taxon>Bacillati</taxon>
        <taxon>Actinomycetota</taxon>
        <taxon>Actinomycetes</taxon>
        <taxon>Micrococcales</taxon>
        <taxon>Microbacteriaceae</taxon>
        <taxon>Cnuibacter</taxon>
    </lineage>
</organism>
<keyword evidence="2" id="KW-0813">Transport</keyword>
<dbReference type="PANTHER" id="PTHR43649">
    <property type="entry name" value="ARABINOSE-BINDING PROTEIN-RELATED"/>
    <property type="match status" value="1"/>
</dbReference>
<evidence type="ECO:0000256" key="2">
    <source>
        <dbReference type="ARBA" id="ARBA00022448"/>
    </source>
</evidence>
<dbReference type="KEGG" id="cphy:B5808_04390"/>
<evidence type="ECO:0000313" key="3">
    <source>
        <dbReference type="EMBL" id="ARJ07199.1"/>
    </source>
</evidence>
<sequence>MIGRRTMIAVGTVAVVGLGLGGCAASSGGGDDGGKQTVSLLVNVTPNLTEEWWNELVKPFEEANPDIDVQIQNPGAEGVAAAVPRLLAAGQAPDVVESLPPSTELAPELVDLSQYDWATQAPLADQYTIDGKYYMAGIGLQVQSLWFYNKDAFAAAGITETPTTVEELSADLAKLKDAGWTPIQTGGDWMSSYALQTVALPTVVADNDDWYQRMSDGDLTFSQTYGDSVSEYADWISKGYVNDDALGIKYADAEQNFLSGKSALYPMGSWFVASETAASSLANIGVFRAPAFKGTDQPAMGANIASPYVIMKSSEHQDAAAKLVEWLVTDKDAILDQLKVDGNYRAGYEYEMGELGTELLQIVSDTPDEAYTPTGQGYGERTLPSGYSTEINAQTQALLGGTSAADVNKAMDDWFAANAR</sequence>
<evidence type="ECO:0000256" key="1">
    <source>
        <dbReference type="ARBA" id="ARBA00008520"/>
    </source>
</evidence>
<keyword evidence="4" id="KW-1185">Reference proteome</keyword>
<dbReference type="EMBL" id="CP020715">
    <property type="protein sequence ID" value="ARJ07199.1"/>
    <property type="molecule type" value="Genomic_DNA"/>
</dbReference>
<reference evidence="3 4" key="1">
    <citation type="submission" date="2017-04" db="EMBL/GenBank/DDBJ databases">
        <authorList>
            <person name="Afonso C.L."/>
            <person name="Miller P.J."/>
            <person name="Scott M.A."/>
            <person name="Spackman E."/>
            <person name="Goraichik I."/>
            <person name="Dimitrov K.M."/>
            <person name="Suarez D.L."/>
            <person name="Swayne D.E."/>
        </authorList>
    </citation>
    <scope>NUCLEOTIDE SEQUENCE [LARGE SCALE GENOMIC DNA]</scope>
    <source>
        <strain evidence="4">XA(T)</strain>
    </source>
</reference>
<gene>
    <name evidence="3" type="ORF">B5808_04390</name>
</gene>
<dbReference type="Gene3D" id="3.40.190.10">
    <property type="entry name" value="Periplasmic binding protein-like II"/>
    <property type="match status" value="2"/>
</dbReference>
<dbReference type="Proteomes" id="UP000192775">
    <property type="component" value="Chromosome"/>
</dbReference>
<name>A0A1X9LV79_9MICO</name>
<dbReference type="SUPFAM" id="SSF53850">
    <property type="entry name" value="Periplasmic binding protein-like II"/>
    <property type="match status" value="1"/>
</dbReference>
<dbReference type="InterPro" id="IPR006059">
    <property type="entry name" value="SBP"/>
</dbReference>
<dbReference type="PANTHER" id="PTHR43649:SF29">
    <property type="entry name" value="OSMOPROTECTIVE COMPOUNDS-BINDING PROTEIN GGTB"/>
    <property type="match status" value="1"/>
</dbReference>
<dbReference type="RefSeq" id="WP_085021336.1">
    <property type="nucleotide sequence ID" value="NZ_BMHD01000001.1"/>
</dbReference>
<proteinExistence type="inferred from homology"/>
<dbReference type="PROSITE" id="PS51257">
    <property type="entry name" value="PROKAR_LIPOPROTEIN"/>
    <property type="match status" value="1"/>
</dbReference>
<dbReference type="InterPro" id="IPR050490">
    <property type="entry name" value="Bact_solute-bd_prot1"/>
</dbReference>